<evidence type="ECO:0000256" key="9">
    <source>
        <dbReference type="ARBA" id="ARBA00047340"/>
    </source>
</evidence>
<proteinExistence type="inferred from homology"/>
<comment type="similarity">
    <text evidence="3">Belongs to the CobT family.</text>
</comment>
<protein>
    <recommendedName>
        <fullName evidence="5 10">Nicotinate-nucleotide--dimethylbenzimidazole phosphoribosyltransferase</fullName>
        <ecNumber evidence="4 10">2.4.2.21</ecNumber>
    </recommendedName>
</protein>
<comment type="caution">
    <text evidence="11">The sequence shown here is derived from an EMBL/GenBank/DDBJ whole genome shotgun (WGS) entry which is preliminary data.</text>
</comment>
<dbReference type="AlphaFoldDB" id="A0A921IHL6"/>
<evidence type="ECO:0000256" key="8">
    <source>
        <dbReference type="ARBA" id="ARBA00022679"/>
    </source>
</evidence>
<dbReference type="EMBL" id="DYVE01000043">
    <property type="protein sequence ID" value="HJG27299.1"/>
    <property type="molecule type" value="Genomic_DNA"/>
</dbReference>
<dbReference type="CDD" id="cd02439">
    <property type="entry name" value="DMB-PRT_CobT"/>
    <property type="match status" value="1"/>
</dbReference>
<dbReference type="InterPro" id="IPR036087">
    <property type="entry name" value="Nict_dMeBzImd_PRibTrfase_sf"/>
</dbReference>
<dbReference type="FunFam" id="3.40.50.10210:FF:000001">
    <property type="entry name" value="Nicotinate-nucleotide--dimethylbenzimidazole phosphoribosyltransferase"/>
    <property type="match status" value="1"/>
</dbReference>
<dbReference type="NCBIfam" id="TIGR03160">
    <property type="entry name" value="cobT_DBIPRT"/>
    <property type="match status" value="1"/>
</dbReference>
<dbReference type="NCBIfam" id="NF000996">
    <property type="entry name" value="PRK00105.1"/>
    <property type="match status" value="1"/>
</dbReference>
<dbReference type="InterPro" id="IPR017846">
    <property type="entry name" value="Nict_dMeBzImd_PRibTrfase_bact"/>
</dbReference>
<dbReference type="Proteomes" id="UP000782880">
    <property type="component" value="Unassembled WGS sequence"/>
</dbReference>
<dbReference type="InterPro" id="IPR003200">
    <property type="entry name" value="Nict_dMeBzImd_PRibTrfase"/>
</dbReference>
<dbReference type="Gene3D" id="1.10.1610.10">
    <property type="match status" value="1"/>
</dbReference>
<dbReference type="SUPFAM" id="SSF52733">
    <property type="entry name" value="Nicotinate mononucleotide:5,6-dimethylbenzimidazole phosphoribosyltransferase (CobT)"/>
    <property type="match status" value="1"/>
</dbReference>
<evidence type="ECO:0000256" key="5">
    <source>
        <dbReference type="ARBA" id="ARBA00015486"/>
    </source>
</evidence>
<evidence type="ECO:0000256" key="2">
    <source>
        <dbReference type="ARBA" id="ARBA00005049"/>
    </source>
</evidence>
<evidence type="ECO:0000256" key="1">
    <source>
        <dbReference type="ARBA" id="ARBA00002197"/>
    </source>
</evidence>
<dbReference type="PANTHER" id="PTHR43463">
    <property type="entry name" value="NICOTINATE-NUCLEOTIDE--DIMETHYLBENZIMIDAZOLE PHOSPHORIBOSYLTRANSFERASE"/>
    <property type="match status" value="1"/>
</dbReference>
<evidence type="ECO:0000256" key="3">
    <source>
        <dbReference type="ARBA" id="ARBA00007110"/>
    </source>
</evidence>
<name>A0A921IHL6_9FIRM</name>
<keyword evidence="6" id="KW-0169">Cobalamin biosynthesis</keyword>
<organism evidence="11 12">
    <name type="scientific">Subdoligranulum variabile</name>
    <dbReference type="NCBI Taxonomy" id="214851"/>
    <lineage>
        <taxon>Bacteria</taxon>
        <taxon>Bacillati</taxon>
        <taxon>Bacillota</taxon>
        <taxon>Clostridia</taxon>
        <taxon>Eubacteriales</taxon>
        <taxon>Oscillospiraceae</taxon>
        <taxon>Subdoligranulum</taxon>
    </lineage>
</organism>
<reference evidence="11" key="2">
    <citation type="submission" date="2021-09" db="EMBL/GenBank/DDBJ databases">
        <authorList>
            <person name="Gilroy R."/>
        </authorList>
    </citation>
    <scope>NUCLEOTIDE SEQUENCE</scope>
    <source>
        <strain evidence="11">ChiBcec21-2208</strain>
    </source>
</reference>
<evidence type="ECO:0000256" key="4">
    <source>
        <dbReference type="ARBA" id="ARBA00011991"/>
    </source>
</evidence>
<dbReference type="Gene3D" id="3.40.50.10210">
    <property type="match status" value="1"/>
</dbReference>
<evidence type="ECO:0000256" key="10">
    <source>
        <dbReference type="NCBIfam" id="TIGR03160"/>
    </source>
</evidence>
<keyword evidence="7 11" id="KW-0328">Glycosyltransferase</keyword>
<dbReference type="EC" id="2.4.2.21" evidence="4 10"/>
<evidence type="ECO:0000256" key="6">
    <source>
        <dbReference type="ARBA" id="ARBA00022573"/>
    </source>
</evidence>
<keyword evidence="8 11" id="KW-0808">Transferase</keyword>
<dbReference type="Pfam" id="PF02277">
    <property type="entry name" value="DBI_PRT"/>
    <property type="match status" value="1"/>
</dbReference>
<dbReference type="GO" id="GO:0009236">
    <property type="term" value="P:cobalamin biosynthetic process"/>
    <property type="evidence" value="ECO:0007669"/>
    <property type="project" value="UniProtKB-UniRule"/>
</dbReference>
<evidence type="ECO:0000256" key="7">
    <source>
        <dbReference type="ARBA" id="ARBA00022676"/>
    </source>
</evidence>
<comment type="function">
    <text evidence="1">Catalyzes the synthesis of alpha-ribazole-5'-phosphate from nicotinate mononucleotide (NAMN) and 5,6-dimethylbenzimidazole (DMB).</text>
</comment>
<reference evidence="11" key="1">
    <citation type="journal article" date="2021" name="PeerJ">
        <title>Extensive microbial diversity within the chicken gut microbiome revealed by metagenomics and culture.</title>
        <authorList>
            <person name="Gilroy R."/>
            <person name="Ravi A."/>
            <person name="Getino M."/>
            <person name="Pursley I."/>
            <person name="Horton D.L."/>
            <person name="Alikhan N.F."/>
            <person name="Baker D."/>
            <person name="Gharbi K."/>
            <person name="Hall N."/>
            <person name="Watson M."/>
            <person name="Adriaenssens E.M."/>
            <person name="Foster-Nyarko E."/>
            <person name="Jarju S."/>
            <person name="Secka A."/>
            <person name="Antonio M."/>
            <person name="Oren A."/>
            <person name="Chaudhuri R.R."/>
            <person name="La Ragione R."/>
            <person name="Hildebrand F."/>
            <person name="Pallen M.J."/>
        </authorList>
    </citation>
    <scope>NUCLEOTIDE SEQUENCE</scope>
    <source>
        <strain evidence="11">ChiBcec21-2208</strain>
    </source>
</reference>
<evidence type="ECO:0000313" key="12">
    <source>
        <dbReference type="Proteomes" id="UP000782880"/>
    </source>
</evidence>
<gene>
    <name evidence="11" type="primary">cobT</name>
    <name evidence="11" type="ORF">K8V20_01445</name>
</gene>
<sequence>MSRETELNDLLKTIQPTDEAARRAAQKNWAACAKPLGSLGILETMLTEVAALTGTAQIELNPRTVLVLCADNGVVAQGVSQSGSEVTGVVAHALAAGQSNVCRMAALANCKVQTVDMGILNFSGAEGVLSCRVGNGTADITKGPAMTRQQAEQAILTGIELVQKQKAEGVKLLATGEMGIGNTTTATAVTCALLGHTPKELTGRGAGLSDAGLIRKQTAIEQALNVNRPDAADPVDVLAKVGGFDLAGLCGIFLGGALYHVPVLVDGAISAAAALCAVRLCPLASAAVFASHQSAEPAGSLLLQALHKKPLITAGMRLGEGTGAVAAMPLLDMALAVYRGSTFTDYGMQPYTPQGGF</sequence>
<comment type="catalytic activity">
    <reaction evidence="9">
        <text>5,6-dimethylbenzimidazole + nicotinate beta-D-ribonucleotide = alpha-ribazole 5'-phosphate + nicotinate + H(+)</text>
        <dbReference type="Rhea" id="RHEA:11196"/>
        <dbReference type="ChEBI" id="CHEBI:15378"/>
        <dbReference type="ChEBI" id="CHEBI:15890"/>
        <dbReference type="ChEBI" id="CHEBI:32544"/>
        <dbReference type="ChEBI" id="CHEBI:57502"/>
        <dbReference type="ChEBI" id="CHEBI:57918"/>
        <dbReference type="EC" id="2.4.2.21"/>
    </reaction>
</comment>
<evidence type="ECO:0000313" key="11">
    <source>
        <dbReference type="EMBL" id="HJG27299.1"/>
    </source>
</evidence>
<dbReference type="GO" id="GO:0008939">
    <property type="term" value="F:nicotinate-nucleotide-dimethylbenzimidazole phosphoribosyltransferase activity"/>
    <property type="evidence" value="ECO:0007669"/>
    <property type="project" value="UniProtKB-UniRule"/>
</dbReference>
<accession>A0A921IHL6</accession>
<dbReference type="PANTHER" id="PTHR43463:SF1">
    <property type="entry name" value="NICOTINATE-NUCLEOTIDE--DIMETHYLBENZIMIDAZOLE PHOSPHORIBOSYLTRANSFERASE"/>
    <property type="match status" value="1"/>
</dbReference>
<comment type="pathway">
    <text evidence="2">Nucleoside biosynthesis; alpha-ribazole biosynthesis; alpha-ribazole from 5,6-dimethylbenzimidazole: step 1/2.</text>
</comment>
<dbReference type="InterPro" id="IPR023195">
    <property type="entry name" value="Nict_dMeBzImd_PRibTrfase_N"/>
</dbReference>